<keyword evidence="3" id="KW-1185">Reference proteome</keyword>
<dbReference type="InterPro" id="IPR016181">
    <property type="entry name" value="Acyl_CoA_acyltransferase"/>
</dbReference>
<dbReference type="InterPro" id="IPR051531">
    <property type="entry name" value="N-acetyltransferase"/>
</dbReference>
<evidence type="ECO:0000313" key="2">
    <source>
        <dbReference type="EMBL" id="MFD2169789.1"/>
    </source>
</evidence>
<dbReference type="EMBL" id="JBHUIO010000005">
    <property type="protein sequence ID" value="MFD2169789.1"/>
    <property type="molecule type" value="Genomic_DNA"/>
</dbReference>
<dbReference type="RefSeq" id="WP_386045211.1">
    <property type="nucleotide sequence ID" value="NZ_JBHUIO010000005.1"/>
</dbReference>
<keyword evidence="2" id="KW-0808">Transferase</keyword>
<dbReference type="InterPro" id="IPR000182">
    <property type="entry name" value="GNAT_dom"/>
</dbReference>
<reference evidence="3" key="1">
    <citation type="journal article" date="2019" name="Int. J. Syst. Evol. Microbiol.">
        <title>The Global Catalogue of Microorganisms (GCM) 10K type strain sequencing project: providing services to taxonomists for standard genome sequencing and annotation.</title>
        <authorList>
            <consortium name="The Broad Institute Genomics Platform"/>
            <consortium name="The Broad Institute Genome Sequencing Center for Infectious Disease"/>
            <person name="Wu L."/>
            <person name="Ma J."/>
        </authorList>
    </citation>
    <scope>NUCLEOTIDE SEQUENCE [LARGE SCALE GENOMIC DNA]</scope>
    <source>
        <strain evidence="3">CGMCC 1.13574</strain>
    </source>
</reference>
<dbReference type="PANTHER" id="PTHR43792:SF9">
    <property type="entry name" value="RIBOSOMAL-PROTEIN-ALANINE ACETYLTRANSFERASE"/>
    <property type="match status" value="1"/>
</dbReference>
<name>A0ABW4ZVV7_9BACL</name>
<dbReference type="PROSITE" id="PS51186">
    <property type="entry name" value="GNAT"/>
    <property type="match status" value="1"/>
</dbReference>
<keyword evidence="2" id="KW-0012">Acyltransferase</keyword>
<accession>A0ABW4ZVV7</accession>
<dbReference type="GO" id="GO:0016746">
    <property type="term" value="F:acyltransferase activity"/>
    <property type="evidence" value="ECO:0007669"/>
    <property type="project" value="UniProtKB-KW"/>
</dbReference>
<dbReference type="Gene3D" id="3.40.630.30">
    <property type="match status" value="1"/>
</dbReference>
<sequence length="185" mass="21805">MSNNSIIEFPSLETERLSLKILTLHDSEAVFKHFSDEEITRFMDIDPCKDLQEAKEIIRFHLEDSGCRWGLFDKSNNNFVGTCGYHCLRKTNDDFLAEVGFDLAKQYWGKGFMFEAMKAAIDYGFTKMGLTMIDATVEPDNERSISLMRKLGFERESELQDNLLYYYLNRKRFEECTRETDFYNR</sequence>
<proteinExistence type="predicted"/>
<evidence type="ECO:0000313" key="3">
    <source>
        <dbReference type="Proteomes" id="UP001597343"/>
    </source>
</evidence>
<comment type="caution">
    <text evidence="2">The sequence shown here is derived from an EMBL/GenBank/DDBJ whole genome shotgun (WGS) entry which is preliminary data.</text>
</comment>
<dbReference type="SUPFAM" id="SSF55729">
    <property type="entry name" value="Acyl-CoA N-acyltransferases (Nat)"/>
    <property type="match status" value="1"/>
</dbReference>
<dbReference type="Pfam" id="PF13302">
    <property type="entry name" value="Acetyltransf_3"/>
    <property type="match status" value="1"/>
</dbReference>
<organism evidence="2 3">
    <name type="scientific">Tumebacillus lipolyticus</name>
    <dbReference type="NCBI Taxonomy" id="1280370"/>
    <lineage>
        <taxon>Bacteria</taxon>
        <taxon>Bacillati</taxon>
        <taxon>Bacillota</taxon>
        <taxon>Bacilli</taxon>
        <taxon>Bacillales</taxon>
        <taxon>Alicyclobacillaceae</taxon>
        <taxon>Tumebacillus</taxon>
    </lineage>
</organism>
<dbReference type="EC" id="2.3.-.-" evidence="2"/>
<feature type="domain" description="N-acetyltransferase" evidence="1">
    <location>
        <begin position="29"/>
        <end position="174"/>
    </location>
</feature>
<gene>
    <name evidence="2" type="ORF">ACFSOY_07245</name>
</gene>
<dbReference type="PANTHER" id="PTHR43792">
    <property type="entry name" value="GNAT FAMILY, PUTATIVE (AFU_ORTHOLOGUE AFUA_3G00765)-RELATED-RELATED"/>
    <property type="match status" value="1"/>
</dbReference>
<evidence type="ECO:0000259" key="1">
    <source>
        <dbReference type="PROSITE" id="PS51186"/>
    </source>
</evidence>
<protein>
    <submittedName>
        <fullName evidence="2">GNAT family N-acetyltransferase</fullName>
        <ecNumber evidence="2">2.3.-.-</ecNumber>
    </submittedName>
</protein>
<dbReference type="Proteomes" id="UP001597343">
    <property type="component" value="Unassembled WGS sequence"/>
</dbReference>